<comment type="similarity">
    <text evidence="7">Belongs to the aspartate/glutamate racemases family.</text>
</comment>
<feature type="active site" description="Proton donor/acceptor" evidence="7">
    <location>
        <position position="188"/>
    </location>
</feature>
<keyword evidence="5 7" id="KW-0413">Isomerase</keyword>
<reference evidence="8 9" key="1">
    <citation type="submission" date="2020-08" db="EMBL/GenBank/DDBJ databases">
        <title>Genomic Encyclopedia of Type Strains, Phase IV (KMG-IV): sequencing the most valuable type-strain genomes for metagenomic binning, comparative biology and taxonomic classification.</title>
        <authorList>
            <person name="Goeker M."/>
        </authorList>
    </citation>
    <scope>NUCLEOTIDE SEQUENCE [LARGE SCALE GENOMIC DNA]</scope>
    <source>
        <strain evidence="8 9">DSM 103462</strain>
    </source>
</reference>
<dbReference type="SUPFAM" id="SSF53681">
    <property type="entry name" value="Aspartate/glutamate racemase"/>
    <property type="match status" value="2"/>
</dbReference>
<dbReference type="GO" id="GO:0071555">
    <property type="term" value="P:cell wall organization"/>
    <property type="evidence" value="ECO:0007669"/>
    <property type="project" value="UniProtKB-KW"/>
</dbReference>
<comment type="function">
    <text evidence="7">Provides the (R)-glutamate required for cell wall biosynthesis.</text>
</comment>
<dbReference type="Proteomes" id="UP000518887">
    <property type="component" value="Unassembled WGS sequence"/>
</dbReference>
<evidence type="ECO:0000256" key="3">
    <source>
        <dbReference type="ARBA" id="ARBA00022960"/>
    </source>
</evidence>
<keyword evidence="3 7" id="KW-0133">Cell shape</keyword>
<dbReference type="GO" id="GO:0009252">
    <property type="term" value="P:peptidoglycan biosynthetic process"/>
    <property type="evidence" value="ECO:0007669"/>
    <property type="project" value="UniProtKB-UniRule"/>
</dbReference>
<feature type="binding site" evidence="7">
    <location>
        <begin position="43"/>
        <end position="44"/>
    </location>
    <ligand>
        <name>substrate</name>
    </ligand>
</feature>
<feature type="binding site" evidence="7">
    <location>
        <begin position="76"/>
        <end position="77"/>
    </location>
    <ligand>
        <name>substrate</name>
    </ligand>
</feature>
<evidence type="ECO:0000256" key="4">
    <source>
        <dbReference type="ARBA" id="ARBA00022984"/>
    </source>
</evidence>
<evidence type="ECO:0000256" key="6">
    <source>
        <dbReference type="ARBA" id="ARBA00023316"/>
    </source>
</evidence>
<keyword evidence="6 7" id="KW-0961">Cell wall biogenesis/degradation</keyword>
<dbReference type="HAMAP" id="MF_00258">
    <property type="entry name" value="Glu_racemase"/>
    <property type="match status" value="1"/>
</dbReference>
<sequence>MNDSVDFAFLDSGTGGIPYMLSLHEKLPSARCVYLGDTEHFPYGEKSGQQVTDCASEAIQKIIDLWKPRAIVVACNTISVTALDSLRHRFTNLPIIGTVPAIKVAASVTKNKKIGLLATTATVNHPYCKKLVQEFAEDCQVFNRADPKLIDFIEKNYFKASEEERLEAVKEAANFFKKNGCDAVILGCTHFTHIAQEMRKACGSGITVVDSRDGVANQAIRKIHEEKEASCPSDRVGEGKSSIKNLTFFVTKADEREIAEYKTLCENVKIPWGGVI</sequence>
<name>A0A7W8G9R3_9SPIR</name>
<dbReference type="EC" id="5.1.1.3" evidence="2 7"/>
<feature type="active site" description="Proton donor/acceptor" evidence="7">
    <location>
        <position position="75"/>
    </location>
</feature>
<organism evidence="8 9">
    <name type="scientific">Treponema ruminis</name>
    <dbReference type="NCBI Taxonomy" id="744515"/>
    <lineage>
        <taxon>Bacteria</taxon>
        <taxon>Pseudomonadati</taxon>
        <taxon>Spirochaetota</taxon>
        <taxon>Spirochaetia</taxon>
        <taxon>Spirochaetales</taxon>
        <taxon>Treponemataceae</taxon>
        <taxon>Treponema</taxon>
    </lineage>
</organism>
<dbReference type="NCBIfam" id="TIGR00067">
    <property type="entry name" value="glut_race"/>
    <property type="match status" value="1"/>
</dbReference>
<dbReference type="UniPathway" id="UPA00219"/>
<dbReference type="Gene3D" id="3.40.50.1860">
    <property type="match status" value="2"/>
</dbReference>
<dbReference type="GO" id="GO:0008881">
    <property type="term" value="F:glutamate racemase activity"/>
    <property type="evidence" value="ECO:0007669"/>
    <property type="project" value="UniProtKB-UniRule"/>
</dbReference>
<feature type="binding site" evidence="7">
    <location>
        <begin position="189"/>
        <end position="190"/>
    </location>
    <ligand>
        <name>substrate</name>
    </ligand>
</feature>
<dbReference type="InterPro" id="IPR001920">
    <property type="entry name" value="Asp/Glu_race"/>
</dbReference>
<keyword evidence="9" id="KW-1185">Reference proteome</keyword>
<dbReference type="PANTHER" id="PTHR21198:SF3">
    <property type="entry name" value="GLUTAMATE RACEMASE"/>
    <property type="match status" value="1"/>
</dbReference>
<evidence type="ECO:0000313" key="8">
    <source>
        <dbReference type="EMBL" id="MBB5226311.1"/>
    </source>
</evidence>
<dbReference type="InterPro" id="IPR015942">
    <property type="entry name" value="Asp/Glu/hydantoin_racemase"/>
</dbReference>
<comment type="catalytic activity">
    <reaction evidence="1 7">
        <text>L-glutamate = D-glutamate</text>
        <dbReference type="Rhea" id="RHEA:12813"/>
        <dbReference type="ChEBI" id="CHEBI:29985"/>
        <dbReference type="ChEBI" id="CHEBI:29986"/>
        <dbReference type="EC" id="5.1.1.3"/>
    </reaction>
</comment>
<accession>A0A7W8G9R3</accession>
<evidence type="ECO:0000256" key="7">
    <source>
        <dbReference type="HAMAP-Rule" id="MF_00258"/>
    </source>
</evidence>
<evidence type="ECO:0000256" key="2">
    <source>
        <dbReference type="ARBA" id="ARBA00013090"/>
    </source>
</evidence>
<dbReference type="EMBL" id="JACHFQ010000005">
    <property type="protein sequence ID" value="MBB5226311.1"/>
    <property type="molecule type" value="Genomic_DNA"/>
</dbReference>
<dbReference type="RefSeq" id="WP_184659448.1">
    <property type="nucleotide sequence ID" value="NZ_CP031518.1"/>
</dbReference>
<keyword evidence="4 7" id="KW-0573">Peptidoglycan synthesis</keyword>
<evidence type="ECO:0000313" key="9">
    <source>
        <dbReference type="Proteomes" id="UP000518887"/>
    </source>
</evidence>
<dbReference type="Pfam" id="PF01177">
    <property type="entry name" value="Asp_Glu_race"/>
    <property type="match status" value="1"/>
</dbReference>
<evidence type="ECO:0000256" key="1">
    <source>
        <dbReference type="ARBA" id="ARBA00001602"/>
    </source>
</evidence>
<dbReference type="GO" id="GO:0008360">
    <property type="term" value="P:regulation of cell shape"/>
    <property type="evidence" value="ECO:0007669"/>
    <property type="project" value="UniProtKB-KW"/>
</dbReference>
<feature type="binding site" evidence="7">
    <location>
        <begin position="11"/>
        <end position="12"/>
    </location>
    <ligand>
        <name>substrate</name>
    </ligand>
</feature>
<protein>
    <recommendedName>
        <fullName evidence="2 7">Glutamate racemase</fullName>
        <ecNumber evidence="2 7">5.1.1.3</ecNumber>
    </recommendedName>
</protein>
<comment type="pathway">
    <text evidence="7">Cell wall biogenesis; peptidoglycan biosynthesis.</text>
</comment>
<proteinExistence type="inferred from homology"/>
<dbReference type="InterPro" id="IPR004391">
    <property type="entry name" value="Glu_race"/>
</dbReference>
<dbReference type="AlphaFoldDB" id="A0A7W8G9R3"/>
<evidence type="ECO:0000256" key="5">
    <source>
        <dbReference type="ARBA" id="ARBA00023235"/>
    </source>
</evidence>
<gene>
    <name evidence="7" type="primary">murI</name>
    <name evidence="8" type="ORF">HNP76_001684</name>
</gene>
<comment type="caution">
    <text evidence="8">The sequence shown here is derived from an EMBL/GenBank/DDBJ whole genome shotgun (WGS) entry which is preliminary data.</text>
</comment>
<dbReference type="PANTHER" id="PTHR21198">
    <property type="entry name" value="GLUTAMATE RACEMASE"/>
    <property type="match status" value="1"/>
</dbReference>